<name>A0A0A9CUT7_ARUDO</name>
<protein>
    <submittedName>
        <fullName evidence="1">Uncharacterized protein</fullName>
    </submittedName>
</protein>
<accession>A0A0A9CUT7</accession>
<evidence type="ECO:0000313" key="1">
    <source>
        <dbReference type="EMBL" id="JAD79376.1"/>
    </source>
</evidence>
<dbReference type="EMBL" id="GBRH01218519">
    <property type="protein sequence ID" value="JAD79376.1"/>
    <property type="molecule type" value="Transcribed_RNA"/>
</dbReference>
<reference evidence="1" key="2">
    <citation type="journal article" date="2015" name="Data Brief">
        <title>Shoot transcriptome of the giant reed, Arundo donax.</title>
        <authorList>
            <person name="Barrero R.A."/>
            <person name="Guerrero F.D."/>
            <person name="Moolhuijzen P."/>
            <person name="Goolsby J.A."/>
            <person name="Tidwell J."/>
            <person name="Bellgard S.E."/>
            <person name="Bellgard M.I."/>
        </authorList>
    </citation>
    <scope>NUCLEOTIDE SEQUENCE</scope>
    <source>
        <tissue evidence="1">Shoot tissue taken approximately 20 cm above the soil surface</tissue>
    </source>
</reference>
<organism evidence="1">
    <name type="scientific">Arundo donax</name>
    <name type="common">Giant reed</name>
    <name type="synonym">Donax arundinaceus</name>
    <dbReference type="NCBI Taxonomy" id="35708"/>
    <lineage>
        <taxon>Eukaryota</taxon>
        <taxon>Viridiplantae</taxon>
        <taxon>Streptophyta</taxon>
        <taxon>Embryophyta</taxon>
        <taxon>Tracheophyta</taxon>
        <taxon>Spermatophyta</taxon>
        <taxon>Magnoliopsida</taxon>
        <taxon>Liliopsida</taxon>
        <taxon>Poales</taxon>
        <taxon>Poaceae</taxon>
        <taxon>PACMAD clade</taxon>
        <taxon>Arundinoideae</taxon>
        <taxon>Arundineae</taxon>
        <taxon>Arundo</taxon>
    </lineage>
</organism>
<proteinExistence type="predicted"/>
<dbReference type="AlphaFoldDB" id="A0A0A9CUT7"/>
<sequence>MSIWSLVCPLSNHMLAYFIDTMQLLLQVLHRDYFLVFSKHHHHGLQMHLMQQYNLLNSLEQLKIMLVACGFQRTGYIYISCVRLVRQCQ</sequence>
<reference evidence="1" key="1">
    <citation type="submission" date="2014-09" db="EMBL/GenBank/DDBJ databases">
        <authorList>
            <person name="Magalhaes I.L.F."/>
            <person name="Oliveira U."/>
            <person name="Santos F.R."/>
            <person name="Vidigal T.H.D.A."/>
            <person name="Brescovit A.D."/>
            <person name="Santos A.J."/>
        </authorList>
    </citation>
    <scope>NUCLEOTIDE SEQUENCE</scope>
    <source>
        <tissue evidence="1">Shoot tissue taken approximately 20 cm above the soil surface</tissue>
    </source>
</reference>